<organism evidence="9 10">
    <name type="scientific">Eubacterium coprostanoligenes</name>
    <dbReference type="NCBI Taxonomy" id="290054"/>
    <lineage>
        <taxon>Bacteria</taxon>
        <taxon>Bacillati</taxon>
        <taxon>Bacillota</taxon>
        <taxon>Clostridia</taxon>
        <taxon>Eubacteriales</taxon>
        <taxon>Eubacteriaceae</taxon>
        <taxon>Eubacterium</taxon>
    </lineage>
</organism>
<dbReference type="Proteomes" id="UP000190657">
    <property type="component" value="Unassembled WGS sequence"/>
</dbReference>
<dbReference type="EMBL" id="FUWW01000012">
    <property type="protein sequence ID" value="SJZ64862.1"/>
    <property type="molecule type" value="Genomic_DNA"/>
</dbReference>
<dbReference type="Gene3D" id="1.20.58.340">
    <property type="entry name" value="Magnesium transport protein CorA, transmembrane region"/>
    <property type="match status" value="2"/>
</dbReference>
<keyword evidence="6 8" id="KW-1133">Transmembrane helix</keyword>
<dbReference type="GO" id="GO:0015095">
    <property type="term" value="F:magnesium ion transmembrane transporter activity"/>
    <property type="evidence" value="ECO:0007669"/>
    <property type="project" value="TreeGrafter"/>
</dbReference>
<evidence type="ECO:0000256" key="8">
    <source>
        <dbReference type="SAM" id="Phobius"/>
    </source>
</evidence>
<sequence>MFYAFRDEVENVTAEEAKACDLSLGYIGVSELDEVVRLFDLPKNGIGTTGYFKSGDCVCVCLEECNIYVRQRAVIVVSTCTKKHLTAVQNTISRLRGGEVSNARLLYTFVDELLANENEVLVDFQKSLAVTEKQILDGRESESLNKTLYCEKQRCIALGAYYSKIREIIEELGDNDFDVFPEDELKYFDLLGARADRLRENSKMLIDGIVHLRDAYQSALDLRLNKTMKLFTIVTVVFAPLGFITGWFGMNFKNLPLINSPYGAGIVIAISVVVAVGMLVWLKLKR</sequence>
<dbReference type="GO" id="GO:0000287">
    <property type="term" value="F:magnesium ion binding"/>
    <property type="evidence" value="ECO:0007669"/>
    <property type="project" value="TreeGrafter"/>
</dbReference>
<evidence type="ECO:0000313" key="10">
    <source>
        <dbReference type="Proteomes" id="UP000190657"/>
    </source>
</evidence>
<evidence type="ECO:0000256" key="2">
    <source>
        <dbReference type="ARBA" id="ARBA00009765"/>
    </source>
</evidence>
<proteinExistence type="inferred from homology"/>
<gene>
    <name evidence="9" type="ORF">SAMN02745114_01233</name>
</gene>
<dbReference type="OrthoDB" id="9803416at2"/>
<dbReference type="SUPFAM" id="SSF143865">
    <property type="entry name" value="CorA soluble domain-like"/>
    <property type="match status" value="1"/>
</dbReference>
<evidence type="ECO:0000256" key="5">
    <source>
        <dbReference type="ARBA" id="ARBA00022692"/>
    </source>
</evidence>
<keyword evidence="5 8" id="KW-0812">Transmembrane</keyword>
<reference evidence="9 10" key="1">
    <citation type="submission" date="2017-02" db="EMBL/GenBank/DDBJ databases">
        <authorList>
            <person name="Peterson S.W."/>
        </authorList>
    </citation>
    <scope>NUCLEOTIDE SEQUENCE [LARGE SCALE GENOMIC DNA]</scope>
    <source>
        <strain evidence="9 10">ATCC 51222</strain>
    </source>
</reference>
<comment type="similarity">
    <text evidence="2">Belongs to the CorA metal ion transporter (MIT) (TC 1.A.35) family.</text>
</comment>
<keyword evidence="7 8" id="KW-0472">Membrane</keyword>
<keyword evidence="4" id="KW-1003">Cell membrane</keyword>
<evidence type="ECO:0000256" key="4">
    <source>
        <dbReference type="ARBA" id="ARBA00022475"/>
    </source>
</evidence>
<feature type="transmembrane region" description="Helical" evidence="8">
    <location>
        <begin position="262"/>
        <end position="282"/>
    </location>
</feature>
<feature type="transmembrane region" description="Helical" evidence="8">
    <location>
        <begin position="230"/>
        <end position="250"/>
    </location>
</feature>
<evidence type="ECO:0000256" key="6">
    <source>
        <dbReference type="ARBA" id="ARBA00022989"/>
    </source>
</evidence>
<evidence type="ECO:0000256" key="1">
    <source>
        <dbReference type="ARBA" id="ARBA00004651"/>
    </source>
</evidence>
<dbReference type="Pfam" id="PF01544">
    <property type="entry name" value="CorA"/>
    <property type="match status" value="1"/>
</dbReference>
<protein>
    <submittedName>
        <fullName evidence="9">CorA-like Mg2+ transporter protein</fullName>
    </submittedName>
</protein>
<evidence type="ECO:0000313" key="9">
    <source>
        <dbReference type="EMBL" id="SJZ64862.1"/>
    </source>
</evidence>
<dbReference type="AlphaFoldDB" id="A0A1T4MD64"/>
<accession>A0A1T4MD64</accession>
<evidence type="ECO:0000256" key="3">
    <source>
        <dbReference type="ARBA" id="ARBA00022448"/>
    </source>
</evidence>
<keyword evidence="3" id="KW-0813">Transport</keyword>
<dbReference type="PANTHER" id="PTHR46494">
    <property type="entry name" value="CORA FAMILY METAL ION TRANSPORTER (EUROFUNG)"/>
    <property type="match status" value="1"/>
</dbReference>
<dbReference type="STRING" id="290054.SAMN02745114_01233"/>
<comment type="subcellular location">
    <subcellularLocation>
        <location evidence="1">Cell membrane</location>
        <topology evidence="1">Multi-pass membrane protein</topology>
    </subcellularLocation>
</comment>
<dbReference type="GO" id="GO:0005886">
    <property type="term" value="C:plasma membrane"/>
    <property type="evidence" value="ECO:0007669"/>
    <property type="project" value="UniProtKB-SubCell"/>
</dbReference>
<dbReference type="RefSeq" id="WP_078768708.1">
    <property type="nucleotide sequence ID" value="NZ_FUWW01000012.1"/>
</dbReference>
<dbReference type="InterPro" id="IPR002523">
    <property type="entry name" value="MgTranspt_CorA/ZnTranspt_ZntB"/>
</dbReference>
<dbReference type="InterPro" id="IPR045863">
    <property type="entry name" value="CorA_TM1_TM2"/>
</dbReference>
<dbReference type="InterPro" id="IPR045861">
    <property type="entry name" value="CorA_cytoplasmic_dom"/>
</dbReference>
<name>A0A1T4MD64_9FIRM</name>
<dbReference type="SUPFAM" id="SSF144083">
    <property type="entry name" value="Magnesium transport protein CorA, transmembrane region"/>
    <property type="match status" value="1"/>
</dbReference>
<dbReference type="PANTHER" id="PTHR46494:SF1">
    <property type="entry name" value="CORA FAMILY METAL ION TRANSPORTER (EUROFUNG)"/>
    <property type="match status" value="1"/>
</dbReference>
<evidence type="ECO:0000256" key="7">
    <source>
        <dbReference type="ARBA" id="ARBA00023136"/>
    </source>
</evidence>
<keyword evidence="10" id="KW-1185">Reference proteome</keyword>
<dbReference type="GO" id="GO:0015087">
    <property type="term" value="F:cobalt ion transmembrane transporter activity"/>
    <property type="evidence" value="ECO:0007669"/>
    <property type="project" value="TreeGrafter"/>
</dbReference>
<dbReference type="GO" id="GO:0050897">
    <property type="term" value="F:cobalt ion binding"/>
    <property type="evidence" value="ECO:0007669"/>
    <property type="project" value="TreeGrafter"/>
</dbReference>